<reference evidence="1 2" key="1">
    <citation type="submission" date="2023-07" db="EMBL/GenBank/DDBJ databases">
        <title>Genomic Encyclopedia of Type Strains, Phase IV (KMG-IV): sequencing the most valuable type-strain genomes for metagenomic binning, comparative biology and taxonomic classification.</title>
        <authorList>
            <person name="Goeker M."/>
        </authorList>
    </citation>
    <scope>NUCLEOTIDE SEQUENCE [LARGE SCALE GENOMIC DNA]</scope>
    <source>
        <strain evidence="1 2">DSM 23837</strain>
    </source>
</reference>
<organism evidence="1 2">
    <name type="scientific">Bacillus chungangensis</name>
    <dbReference type="NCBI Taxonomy" id="587633"/>
    <lineage>
        <taxon>Bacteria</taxon>
        <taxon>Bacillati</taxon>
        <taxon>Bacillota</taxon>
        <taxon>Bacilli</taxon>
        <taxon>Bacillales</taxon>
        <taxon>Bacillaceae</taxon>
        <taxon>Bacillus</taxon>
    </lineage>
</organism>
<keyword evidence="2" id="KW-1185">Reference proteome</keyword>
<proteinExistence type="predicted"/>
<gene>
    <name evidence="1" type="ORF">J2S08_004146</name>
</gene>
<dbReference type="EMBL" id="JAUSTT010000037">
    <property type="protein sequence ID" value="MDQ0178242.1"/>
    <property type="molecule type" value="Genomic_DNA"/>
</dbReference>
<evidence type="ECO:0000313" key="2">
    <source>
        <dbReference type="Proteomes" id="UP001223586"/>
    </source>
</evidence>
<dbReference type="RefSeq" id="WP_307232890.1">
    <property type="nucleotide sequence ID" value="NZ_JAUSTT010000037.1"/>
</dbReference>
<comment type="caution">
    <text evidence="1">The sequence shown here is derived from an EMBL/GenBank/DDBJ whole genome shotgun (WGS) entry which is preliminary data.</text>
</comment>
<evidence type="ECO:0000313" key="1">
    <source>
        <dbReference type="EMBL" id="MDQ0178242.1"/>
    </source>
</evidence>
<dbReference type="Proteomes" id="UP001223586">
    <property type="component" value="Unassembled WGS sequence"/>
</dbReference>
<sequence>MEKNKDIYQHNHSGTDYCTSKYMRDFTDRAFRIPVFASSTNTTNRIQGYFLDLLLQEIENVLLFPRTLPKSEQYPESSLTSIRRLILSSYGMLAVNFRRFLVKEMKTNVGPFQKDKVTWEGTPFAQIEPAMAYQFGLPLLLVRESGTDKNRGVWERGSAPFFILEWDSDNQSVDAFFQGVEWREAFANWVGHVRSGYYMQTEPSFHFRCNPQE</sequence>
<name>A0ABT9WYE9_9BACI</name>
<protein>
    <submittedName>
        <fullName evidence="1">Uncharacterized protein</fullName>
    </submittedName>
</protein>
<accession>A0ABT9WYE9</accession>